<protein>
    <submittedName>
        <fullName evidence="2">Uncharacterized protein</fullName>
    </submittedName>
</protein>
<dbReference type="EMBL" id="SOGJ01000012">
    <property type="protein sequence ID" value="TFC99796.1"/>
    <property type="molecule type" value="Genomic_DNA"/>
</dbReference>
<comment type="caution">
    <text evidence="2">The sequence shown here is derived from an EMBL/GenBank/DDBJ whole genome shotgun (WGS) entry which is preliminary data.</text>
</comment>
<feature type="region of interest" description="Disordered" evidence="1">
    <location>
        <begin position="125"/>
        <end position="144"/>
    </location>
</feature>
<keyword evidence="3" id="KW-1185">Reference proteome</keyword>
<gene>
    <name evidence="2" type="ORF">E3O65_05325</name>
</gene>
<dbReference type="RefSeq" id="WP_134362701.1">
    <property type="nucleotide sequence ID" value="NZ_SOGJ01000012.1"/>
</dbReference>
<proteinExistence type="predicted"/>
<sequence length="144" mass="15763">MNIVQVGQILTIASGFDRFITVDRVTTSAWHLVLEQVDFEEAKAATLAHFVGPLAKETFSVRHILASVADSGRNTAAAIEADVRSAKARGLIEKSWPARERLPERAREALFNLREIERRAAAERFALDQGPGSPVDVGTVGRRA</sequence>
<evidence type="ECO:0000313" key="2">
    <source>
        <dbReference type="EMBL" id="TFC99796.1"/>
    </source>
</evidence>
<evidence type="ECO:0000256" key="1">
    <source>
        <dbReference type="SAM" id="MobiDB-lite"/>
    </source>
</evidence>
<dbReference type="Proteomes" id="UP000298355">
    <property type="component" value="Unassembled WGS sequence"/>
</dbReference>
<organism evidence="2 3">
    <name type="scientific">Cryobacterium breve</name>
    <dbReference type="NCBI Taxonomy" id="1259258"/>
    <lineage>
        <taxon>Bacteria</taxon>
        <taxon>Bacillati</taxon>
        <taxon>Actinomycetota</taxon>
        <taxon>Actinomycetes</taxon>
        <taxon>Micrococcales</taxon>
        <taxon>Microbacteriaceae</taxon>
        <taxon>Cryobacterium</taxon>
    </lineage>
</organism>
<reference evidence="2 3" key="1">
    <citation type="submission" date="2019-03" db="EMBL/GenBank/DDBJ databases">
        <title>Genomics of glacier-inhabiting Cryobacterium strains.</title>
        <authorList>
            <person name="Liu Q."/>
            <person name="Xin Y.-H."/>
        </authorList>
    </citation>
    <scope>NUCLEOTIDE SEQUENCE [LARGE SCALE GENOMIC DNA]</scope>
    <source>
        <strain evidence="2 3">TMT4-23</strain>
    </source>
</reference>
<name>A0ABY2J7X9_9MICO</name>
<accession>A0ABY2J7X9</accession>
<evidence type="ECO:0000313" key="3">
    <source>
        <dbReference type="Proteomes" id="UP000298355"/>
    </source>
</evidence>